<dbReference type="InterPro" id="IPR001915">
    <property type="entry name" value="Peptidase_M48"/>
</dbReference>
<feature type="active site" evidence="11">
    <location>
        <position position="135"/>
    </location>
</feature>
<dbReference type="PATRIC" id="fig|179408.3.peg.5673"/>
<evidence type="ECO:0000256" key="4">
    <source>
        <dbReference type="ARBA" id="ARBA00022692"/>
    </source>
</evidence>
<keyword evidence="2 11" id="KW-1003">Cell membrane</keyword>
<keyword evidence="3 11" id="KW-0645">Protease</keyword>
<reference evidence="13 14" key="1">
    <citation type="submission" date="2012-05" db="EMBL/GenBank/DDBJ databases">
        <title>Finished chromosome of genome of Oscillatoria sp. PCC 7112.</title>
        <authorList>
            <consortium name="US DOE Joint Genome Institute"/>
            <person name="Gugger M."/>
            <person name="Coursin T."/>
            <person name="Rippka R."/>
            <person name="Tandeau De Marsac N."/>
            <person name="Huntemann M."/>
            <person name="Wei C.-L."/>
            <person name="Han J."/>
            <person name="Detter J.C."/>
            <person name="Han C."/>
            <person name="Tapia R."/>
            <person name="Davenport K."/>
            <person name="Daligault H."/>
            <person name="Erkkila T."/>
            <person name="Gu W."/>
            <person name="Munk A.C.C."/>
            <person name="Teshima H."/>
            <person name="Xu Y."/>
            <person name="Chain P."/>
            <person name="Chen A."/>
            <person name="Krypides N."/>
            <person name="Mavromatis K."/>
            <person name="Markowitz V."/>
            <person name="Szeto E."/>
            <person name="Ivanova N."/>
            <person name="Mikhailova N."/>
            <person name="Ovchinnikova G."/>
            <person name="Pagani I."/>
            <person name="Pati A."/>
            <person name="Goodwin L."/>
            <person name="Peters L."/>
            <person name="Pitluck S."/>
            <person name="Woyke T."/>
            <person name="Kerfeld C."/>
        </authorList>
    </citation>
    <scope>NUCLEOTIDE SEQUENCE [LARGE SCALE GENOMIC DNA]</scope>
    <source>
        <strain evidence="13 14">PCC 7112</strain>
    </source>
</reference>
<evidence type="ECO:0000256" key="11">
    <source>
        <dbReference type="HAMAP-Rule" id="MF_00188"/>
    </source>
</evidence>
<organism evidence="13 14">
    <name type="scientific">Phormidium nigroviride PCC 7112</name>
    <dbReference type="NCBI Taxonomy" id="179408"/>
    <lineage>
        <taxon>Bacteria</taxon>
        <taxon>Bacillati</taxon>
        <taxon>Cyanobacteriota</taxon>
        <taxon>Cyanophyceae</taxon>
        <taxon>Oscillatoriophycideae</taxon>
        <taxon>Oscillatoriales</taxon>
        <taxon>Oscillatoriaceae</taxon>
        <taxon>Phormidium</taxon>
    </lineage>
</organism>
<evidence type="ECO:0000256" key="5">
    <source>
        <dbReference type="ARBA" id="ARBA00022723"/>
    </source>
</evidence>
<dbReference type="Proteomes" id="UP000010478">
    <property type="component" value="Chromosome"/>
</dbReference>
<feature type="transmembrane region" description="Helical" evidence="11">
    <location>
        <begin position="148"/>
        <end position="171"/>
    </location>
</feature>
<evidence type="ECO:0000259" key="12">
    <source>
        <dbReference type="Pfam" id="PF01435"/>
    </source>
</evidence>
<dbReference type="HOGENOM" id="CLU_042266_3_0_3"/>
<dbReference type="Gene3D" id="3.30.2010.10">
    <property type="entry name" value="Metalloproteases ('zincins'), catalytic domain"/>
    <property type="match status" value="1"/>
</dbReference>
<feature type="domain" description="Peptidase M48" evidence="12">
    <location>
        <begin position="69"/>
        <end position="281"/>
    </location>
</feature>
<dbReference type="EC" id="3.4.24.-" evidence="11"/>
<evidence type="ECO:0000256" key="3">
    <source>
        <dbReference type="ARBA" id="ARBA00022670"/>
    </source>
</evidence>
<dbReference type="Pfam" id="PF01435">
    <property type="entry name" value="Peptidase_M48"/>
    <property type="match status" value="1"/>
</dbReference>
<keyword evidence="14" id="KW-1185">Reference proteome</keyword>
<evidence type="ECO:0000313" key="14">
    <source>
        <dbReference type="Proteomes" id="UP000010478"/>
    </source>
</evidence>
<comment type="cofactor">
    <cofactor evidence="11">
        <name>Zn(2+)</name>
        <dbReference type="ChEBI" id="CHEBI:29105"/>
    </cofactor>
    <text evidence="11">Binds 1 zinc ion per subunit.</text>
</comment>
<evidence type="ECO:0000256" key="2">
    <source>
        <dbReference type="ARBA" id="ARBA00022475"/>
    </source>
</evidence>
<dbReference type="PANTHER" id="PTHR43221:SF2">
    <property type="entry name" value="PROTEASE HTPX HOMOLOG"/>
    <property type="match status" value="1"/>
</dbReference>
<dbReference type="PANTHER" id="PTHR43221">
    <property type="entry name" value="PROTEASE HTPX"/>
    <property type="match status" value="1"/>
</dbReference>
<keyword evidence="9 11" id="KW-0482">Metalloprotease</keyword>
<proteinExistence type="inferred from homology"/>
<evidence type="ECO:0000256" key="10">
    <source>
        <dbReference type="ARBA" id="ARBA00023136"/>
    </source>
</evidence>
<keyword evidence="10 11" id="KW-0472">Membrane</keyword>
<feature type="transmembrane region" description="Helical" evidence="11">
    <location>
        <begin position="34"/>
        <end position="51"/>
    </location>
</feature>
<protein>
    <recommendedName>
        <fullName evidence="11">Protease HtpX homolog</fullName>
        <ecNumber evidence="11">3.4.24.-</ecNumber>
    </recommendedName>
</protein>
<dbReference type="InterPro" id="IPR050083">
    <property type="entry name" value="HtpX_protease"/>
</dbReference>
<feature type="transmembrane region" description="Helical" evidence="11">
    <location>
        <begin position="183"/>
        <end position="204"/>
    </location>
</feature>
<evidence type="ECO:0000256" key="7">
    <source>
        <dbReference type="ARBA" id="ARBA00022833"/>
    </source>
</evidence>
<keyword evidence="6 11" id="KW-0378">Hydrolase</keyword>
<feature type="binding site" evidence="11">
    <location>
        <position position="134"/>
    </location>
    <ligand>
        <name>Zn(2+)</name>
        <dbReference type="ChEBI" id="CHEBI:29105"/>
        <note>catalytic</note>
    </ligand>
</feature>
<keyword evidence="8 11" id="KW-1133">Transmembrane helix</keyword>
<feature type="transmembrane region" description="Helical" evidence="11">
    <location>
        <begin position="7"/>
        <end position="28"/>
    </location>
</feature>
<dbReference type="OrthoDB" id="15218at2"/>
<dbReference type="EMBL" id="CP003614">
    <property type="protein sequence ID" value="AFZ08860.1"/>
    <property type="molecule type" value="Genomic_DNA"/>
</dbReference>
<evidence type="ECO:0000256" key="8">
    <source>
        <dbReference type="ARBA" id="ARBA00022989"/>
    </source>
</evidence>
<dbReference type="GO" id="GO:0006508">
    <property type="term" value="P:proteolysis"/>
    <property type="evidence" value="ECO:0007669"/>
    <property type="project" value="UniProtKB-KW"/>
</dbReference>
<dbReference type="InterPro" id="IPR022919">
    <property type="entry name" value="Pept_M48_protease_HtpX"/>
</dbReference>
<feature type="binding site" evidence="11">
    <location>
        <position position="209"/>
    </location>
    <ligand>
        <name>Zn(2+)</name>
        <dbReference type="ChEBI" id="CHEBI:29105"/>
        <note>catalytic</note>
    </ligand>
</feature>
<comment type="subcellular location">
    <subcellularLocation>
        <location evidence="11">Cell membrane</location>
        <topology evidence="11">Multi-pass membrane protein</topology>
    </subcellularLocation>
</comment>
<keyword evidence="5 11" id="KW-0479">Metal-binding</keyword>
<evidence type="ECO:0000313" key="13">
    <source>
        <dbReference type="EMBL" id="AFZ08860.1"/>
    </source>
</evidence>
<evidence type="ECO:0000256" key="9">
    <source>
        <dbReference type="ARBA" id="ARBA00023049"/>
    </source>
</evidence>
<dbReference type="eggNOG" id="COG0501">
    <property type="taxonomic scope" value="Bacteria"/>
</dbReference>
<name>K9VNP7_9CYAN</name>
<sequence length="299" mass="32144" precursor="true">MLGTNQLRTAALLGLLSGLLVLGSYYLIGNEQGLYIGLALAAFSSFSSWYYSDTAALMAYRAQPIARSEAPEIYDMVASLSEKAQIPVPKIFVVPTQSPNAFATGRDPEHATIAVTEGIINLLSREELEGVLAHELTHIRNRDTLTQAVAGTIAGAITFVGRILTFGALYGPVTRDSRQGANPFGLLFLIILAPLSATVIQLAISRTREFAADSGAVEITNNPIGLANALQKLEKMGHEIPMHGNPAMSPLLIVNPFSTKGLQSLFRTHPPTEDRIHRLLAIAQQQQQGTPVMAYINGV</sequence>
<keyword evidence="7 11" id="KW-0862">Zinc</keyword>
<dbReference type="RefSeq" id="WP_015178100.1">
    <property type="nucleotide sequence ID" value="NC_019729.1"/>
</dbReference>
<dbReference type="AlphaFoldDB" id="K9VNP7"/>
<dbReference type="GO" id="GO:0005886">
    <property type="term" value="C:plasma membrane"/>
    <property type="evidence" value="ECO:0007669"/>
    <property type="project" value="UniProtKB-SubCell"/>
</dbReference>
<comment type="similarity">
    <text evidence="1 11">Belongs to the peptidase M48B family.</text>
</comment>
<keyword evidence="4 11" id="KW-0812">Transmembrane</keyword>
<evidence type="ECO:0000256" key="6">
    <source>
        <dbReference type="ARBA" id="ARBA00022801"/>
    </source>
</evidence>
<dbReference type="HAMAP" id="MF_00188">
    <property type="entry name" value="Pept_M48_protease_HtpX"/>
    <property type="match status" value="1"/>
</dbReference>
<evidence type="ECO:0000256" key="1">
    <source>
        <dbReference type="ARBA" id="ARBA00009779"/>
    </source>
</evidence>
<accession>K9VNP7</accession>
<gene>
    <name evidence="11" type="primary">htpX</name>
    <name evidence="13" type="ORF">Osc7112_4565</name>
</gene>
<feature type="binding site" evidence="11">
    <location>
        <position position="138"/>
    </location>
    <ligand>
        <name>Zn(2+)</name>
        <dbReference type="ChEBI" id="CHEBI:29105"/>
        <note>catalytic</note>
    </ligand>
</feature>
<dbReference type="KEGG" id="oni:Osc7112_4565"/>
<dbReference type="GO" id="GO:0008270">
    <property type="term" value="F:zinc ion binding"/>
    <property type="evidence" value="ECO:0007669"/>
    <property type="project" value="UniProtKB-UniRule"/>
</dbReference>
<dbReference type="GO" id="GO:0004222">
    <property type="term" value="F:metalloendopeptidase activity"/>
    <property type="evidence" value="ECO:0007669"/>
    <property type="project" value="UniProtKB-UniRule"/>
</dbReference>
<dbReference type="STRING" id="179408.Osc7112_4565"/>